<dbReference type="CDD" id="cd01300">
    <property type="entry name" value="YtcJ_like"/>
    <property type="match status" value="1"/>
</dbReference>
<dbReference type="PANTHER" id="PTHR22642:SF2">
    <property type="entry name" value="PROTEIN LONG AFTER FAR-RED 3"/>
    <property type="match status" value="1"/>
</dbReference>
<dbReference type="AlphaFoldDB" id="A0A120GNT7"/>
<dbReference type="Gene3D" id="3.10.310.70">
    <property type="match status" value="1"/>
</dbReference>
<protein>
    <submittedName>
        <fullName evidence="2">Amidohydrolase</fullName>
    </submittedName>
</protein>
<dbReference type="SUPFAM" id="SSF51556">
    <property type="entry name" value="Metallo-dependent hydrolases"/>
    <property type="match status" value="1"/>
</dbReference>
<evidence type="ECO:0000313" key="3">
    <source>
        <dbReference type="Proteomes" id="UP000064189"/>
    </source>
</evidence>
<proteinExistence type="predicted"/>
<dbReference type="InterPro" id="IPR011059">
    <property type="entry name" value="Metal-dep_hydrolase_composite"/>
</dbReference>
<reference evidence="2 3" key="1">
    <citation type="submission" date="2015-11" db="EMBL/GenBank/DDBJ databases">
        <title>Genome Sequence of Bacillus simplex strain VanAntwerpen2.</title>
        <authorList>
            <person name="Couger M.B."/>
        </authorList>
    </citation>
    <scope>NUCLEOTIDE SEQUENCE [LARGE SCALE GENOMIC DNA]</scope>
    <source>
        <strain evidence="2 3">VanAntwerpen02</strain>
    </source>
</reference>
<dbReference type="RefSeq" id="WP_061143232.1">
    <property type="nucleotide sequence ID" value="NZ_LNNH01000032.1"/>
</dbReference>
<dbReference type="Gene3D" id="3.20.20.140">
    <property type="entry name" value="Metal-dependent hydrolases"/>
    <property type="match status" value="1"/>
</dbReference>
<dbReference type="Gene3D" id="2.30.40.10">
    <property type="entry name" value="Urease, subunit C, domain 1"/>
    <property type="match status" value="1"/>
</dbReference>
<evidence type="ECO:0000313" key="2">
    <source>
        <dbReference type="EMBL" id="KWW16499.1"/>
    </source>
</evidence>
<dbReference type="PANTHER" id="PTHR22642">
    <property type="entry name" value="IMIDAZOLONEPROPIONASE"/>
    <property type="match status" value="1"/>
</dbReference>
<keyword evidence="3" id="KW-1185">Reference proteome</keyword>
<dbReference type="SUPFAM" id="SSF51338">
    <property type="entry name" value="Composite domain of metallo-dependent hydrolases"/>
    <property type="match status" value="1"/>
</dbReference>
<sequence length="541" mass="60842">MGKADIVLSGQHVFTGLQDEPIQAAIAIKENKIMEIGSIEEITSLIGDQTKVYDMEDGLIIPGFHDFHMHIMMGSILQEDSAKLFTAASEEEAAKMVGEFAETRPNDEWIFGIGWDHTNWKNKVLPHRSTLDQYICDRPVLLFNAEVHYAWINSKAIEKIQLTRNTPNPEYGEIGKDENGELTGLLFEQAIGFASEHAYKLPKEKREKLFQVFLNETKRLGITSVNDLYGAKIAPNPLDDLEIFKEFDQKGLLTTRIHFSPELKMDLADAMELQTNYQSDKLTFSGLKQFIDGVVTSHTAFLLDHYKDRPDTKGGTTYPAETIKQLVLRADKESFQIRFHAIGNGAVRLALDAFEDARNANGERDARHVIEHVEVLHPDDVHRFKELNVIASFQPKHIELMESEAYTARISEKQQPLYYPVKTIVDTGAKIAFGTDFPVVPLNPMMGIYQAITRKDLAGKAWQESEGITVAQALKSYTAIPAFGSFREKELGTLEAGKIADIAVLDKNLFSISTEEILETKVKMTVMDGKIVHESQAVQRV</sequence>
<gene>
    <name evidence="2" type="ORF">AS888_23995</name>
</gene>
<name>A0A120GNT7_9BACI</name>
<dbReference type="Proteomes" id="UP000064189">
    <property type="component" value="Unassembled WGS sequence"/>
</dbReference>
<dbReference type="InterPro" id="IPR032466">
    <property type="entry name" value="Metal_Hydrolase"/>
</dbReference>
<feature type="domain" description="Amidohydrolase 3" evidence="1">
    <location>
        <begin position="51"/>
        <end position="533"/>
    </location>
</feature>
<dbReference type="GO" id="GO:0016810">
    <property type="term" value="F:hydrolase activity, acting on carbon-nitrogen (but not peptide) bonds"/>
    <property type="evidence" value="ECO:0007669"/>
    <property type="project" value="InterPro"/>
</dbReference>
<dbReference type="InterPro" id="IPR033932">
    <property type="entry name" value="YtcJ-like"/>
</dbReference>
<comment type="caution">
    <text evidence="2">The sequence shown here is derived from an EMBL/GenBank/DDBJ whole genome shotgun (WGS) entry which is preliminary data.</text>
</comment>
<organism evidence="2 3">
    <name type="scientific">Peribacillus simplex</name>
    <dbReference type="NCBI Taxonomy" id="1478"/>
    <lineage>
        <taxon>Bacteria</taxon>
        <taxon>Bacillati</taxon>
        <taxon>Bacillota</taxon>
        <taxon>Bacilli</taxon>
        <taxon>Bacillales</taxon>
        <taxon>Bacillaceae</taxon>
        <taxon>Peribacillus</taxon>
    </lineage>
</organism>
<keyword evidence="2" id="KW-0378">Hydrolase</keyword>
<dbReference type="InterPro" id="IPR013108">
    <property type="entry name" value="Amidohydro_3"/>
</dbReference>
<evidence type="ECO:0000259" key="1">
    <source>
        <dbReference type="Pfam" id="PF07969"/>
    </source>
</evidence>
<accession>A0A120GNT7</accession>
<dbReference type="EMBL" id="LNNH01000032">
    <property type="protein sequence ID" value="KWW16499.1"/>
    <property type="molecule type" value="Genomic_DNA"/>
</dbReference>
<dbReference type="Pfam" id="PF07969">
    <property type="entry name" value="Amidohydro_3"/>
    <property type="match status" value="1"/>
</dbReference>